<reference evidence="1 2" key="1">
    <citation type="journal article" date="2023" name="Nucleic Acids Res.">
        <title>The hologenome of Daphnia magna reveals possible DNA methylation and microbiome-mediated evolution of the host genome.</title>
        <authorList>
            <person name="Chaturvedi A."/>
            <person name="Li X."/>
            <person name="Dhandapani V."/>
            <person name="Marshall H."/>
            <person name="Kissane S."/>
            <person name="Cuenca-Cambronero M."/>
            <person name="Asole G."/>
            <person name="Calvet F."/>
            <person name="Ruiz-Romero M."/>
            <person name="Marangio P."/>
            <person name="Guigo R."/>
            <person name="Rago D."/>
            <person name="Mirbahai L."/>
            <person name="Eastwood N."/>
            <person name="Colbourne J.K."/>
            <person name="Zhou J."/>
            <person name="Mallon E."/>
            <person name="Orsini L."/>
        </authorList>
    </citation>
    <scope>NUCLEOTIDE SEQUENCE [LARGE SCALE GENOMIC DNA]</scope>
    <source>
        <strain evidence="1">LRV0_1</strain>
    </source>
</reference>
<evidence type="ECO:0000313" key="2">
    <source>
        <dbReference type="Proteomes" id="UP001234178"/>
    </source>
</evidence>
<proteinExistence type="predicted"/>
<accession>A0ABQ9Z413</accession>
<dbReference type="EMBL" id="JAOYFB010000002">
    <property type="protein sequence ID" value="KAK4007621.1"/>
    <property type="molecule type" value="Genomic_DNA"/>
</dbReference>
<organism evidence="1 2">
    <name type="scientific">Daphnia magna</name>
    <dbReference type="NCBI Taxonomy" id="35525"/>
    <lineage>
        <taxon>Eukaryota</taxon>
        <taxon>Metazoa</taxon>
        <taxon>Ecdysozoa</taxon>
        <taxon>Arthropoda</taxon>
        <taxon>Crustacea</taxon>
        <taxon>Branchiopoda</taxon>
        <taxon>Diplostraca</taxon>
        <taxon>Cladocera</taxon>
        <taxon>Anomopoda</taxon>
        <taxon>Daphniidae</taxon>
        <taxon>Daphnia</taxon>
    </lineage>
</organism>
<dbReference type="Proteomes" id="UP001234178">
    <property type="component" value="Unassembled WGS sequence"/>
</dbReference>
<sequence>MWEEFWVSWMCSSCNWLKNSQVNPKHVFIQKTSMNTQHLTKGQRHTFIDVQMLPSFLIALKQLAGILDGNSLIFRCYINFLRVYFNAGFSN</sequence>
<evidence type="ECO:0000313" key="1">
    <source>
        <dbReference type="EMBL" id="KAK4007621.1"/>
    </source>
</evidence>
<keyword evidence="2" id="KW-1185">Reference proteome</keyword>
<protein>
    <submittedName>
        <fullName evidence="1">Uncharacterized protein</fullName>
    </submittedName>
</protein>
<comment type="caution">
    <text evidence="1">The sequence shown here is derived from an EMBL/GenBank/DDBJ whole genome shotgun (WGS) entry which is preliminary data.</text>
</comment>
<gene>
    <name evidence="1" type="ORF">OUZ56_012775</name>
</gene>
<name>A0ABQ9Z413_9CRUS</name>